<evidence type="ECO:0000256" key="1">
    <source>
        <dbReference type="ARBA" id="ARBA00001946"/>
    </source>
</evidence>
<keyword evidence="2" id="KW-0479">Metal-binding</keyword>
<keyword evidence="7" id="KW-1185">Reference proteome</keyword>
<keyword evidence="3" id="KW-0378">Hydrolase</keyword>
<sequence>MKKITLCADDYGMHPGVSEAIIELASKGRIQATSCMVTSTNWSEQAKHLTPLQDKIDIGLHLNLTEGKGLSSGFMNGFPSLNQVLIKSHLRLLDKTALLEEITAQYQCFLDTTGRAPDFVDGHQHIHHLPMIREALLSVLRRFKPDPSYWVRSVTPIIHHGGGLKSYIIEGSGGKSLLYELINQSINTNTSFAGIYSLEPKENYSALMKCWLSESYDRGLIMCHPGKTSGHNSLDHPEARQLEFDYLSGQDFVEDCQNAGVDLCRMKQ</sequence>
<keyword evidence="4" id="KW-0460">Magnesium</keyword>
<dbReference type="GO" id="GO:0005975">
    <property type="term" value="P:carbohydrate metabolic process"/>
    <property type="evidence" value="ECO:0007669"/>
    <property type="project" value="InterPro"/>
</dbReference>
<dbReference type="GO" id="GO:0046872">
    <property type="term" value="F:metal ion binding"/>
    <property type="evidence" value="ECO:0007669"/>
    <property type="project" value="UniProtKB-KW"/>
</dbReference>
<dbReference type="PANTHER" id="PTHR31609:SF1">
    <property type="entry name" value="CARBOHYDRATE DEACETYLASE"/>
    <property type="match status" value="1"/>
</dbReference>
<dbReference type="AlphaFoldDB" id="A0A081NMW6"/>
<dbReference type="Gene3D" id="3.20.20.370">
    <property type="entry name" value="Glycoside hydrolase/deacetylase"/>
    <property type="match status" value="1"/>
</dbReference>
<dbReference type="RefSeq" id="WP_034833838.1">
    <property type="nucleotide sequence ID" value="NZ_JOKH01000001.1"/>
</dbReference>
<evidence type="ECO:0000256" key="2">
    <source>
        <dbReference type="ARBA" id="ARBA00022723"/>
    </source>
</evidence>
<protein>
    <recommendedName>
        <fullName evidence="8">Cellobiose phosphorylase</fullName>
    </recommendedName>
</protein>
<gene>
    <name evidence="6" type="ORF">GZ78_07960</name>
</gene>
<dbReference type="GO" id="GO:0016787">
    <property type="term" value="F:hydrolase activity"/>
    <property type="evidence" value="ECO:0007669"/>
    <property type="project" value="UniProtKB-KW"/>
</dbReference>
<evidence type="ECO:0000313" key="6">
    <source>
        <dbReference type="EMBL" id="KEQ19789.1"/>
    </source>
</evidence>
<evidence type="ECO:0000256" key="5">
    <source>
        <dbReference type="ARBA" id="ARBA00023277"/>
    </source>
</evidence>
<dbReference type="OrthoDB" id="5295855at2"/>
<proteinExistence type="predicted"/>
<keyword evidence="5" id="KW-0119">Carbohydrate metabolism</keyword>
<name>A0A081NMW6_9GAMM</name>
<dbReference type="eggNOG" id="COG3394">
    <property type="taxonomic scope" value="Bacteria"/>
</dbReference>
<dbReference type="InterPro" id="IPR006879">
    <property type="entry name" value="YdjC-like"/>
</dbReference>
<accession>A0A081NMW6</accession>
<dbReference type="Pfam" id="PF04794">
    <property type="entry name" value="YdjC"/>
    <property type="match status" value="1"/>
</dbReference>
<dbReference type="STRING" id="1137799.GZ78_07960"/>
<organism evidence="6 7">
    <name type="scientific">Endozoicomonas numazuensis</name>
    <dbReference type="NCBI Taxonomy" id="1137799"/>
    <lineage>
        <taxon>Bacteria</taxon>
        <taxon>Pseudomonadati</taxon>
        <taxon>Pseudomonadota</taxon>
        <taxon>Gammaproteobacteria</taxon>
        <taxon>Oceanospirillales</taxon>
        <taxon>Endozoicomonadaceae</taxon>
        <taxon>Endozoicomonas</taxon>
    </lineage>
</organism>
<dbReference type="CDD" id="cd10807">
    <property type="entry name" value="YdjC_like_3"/>
    <property type="match status" value="1"/>
</dbReference>
<dbReference type="SUPFAM" id="SSF88713">
    <property type="entry name" value="Glycoside hydrolase/deacetylase"/>
    <property type="match status" value="1"/>
</dbReference>
<evidence type="ECO:0000256" key="3">
    <source>
        <dbReference type="ARBA" id="ARBA00022801"/>
    </source>
</evidence>
<dbReference type="GO" id="GO:0019213">
    <property type="term" value="F:deacetylase activity"/>
    <property type="evidence" value="ECO:0007669"/>
    <property type="project" value="TreeGrafter"/>
</dbReference>
<comment type="cofactor">
    <cofactor evidence="1">
        <name>Mg(2+)</name>
        <dbReference type="ChEBI" id="CHEBI:18420"/>
    </cofactor>
</comment>
<dbReference type="InterPro" id="IPR011330">
    <property type="entry name" value="Glyco_hydro/deAcase_b/a-brl"/>
</dbReference>
<evidence type="ECO:0008006" key="8">
    <source>
        <dbReference type="Google" id="ProtNLM"/>
    </source>
</evidence>
<reference evidence="6 7" key="1">
    <citation type="submission" date="2014-06" db="EMBL/GenBank/DDBJ databases">
        <title>Whole Genome Sequences of Three Symbiotic Endozoicomonas Bacteria.</title>
        <authorList>
            <person name="Neave M.J."/>
            <person name="Apprill A."/>
            <person name="Voolstra C.R."/>
        </authorList>
    </citation>
    <scope>NUCLEOTIDE SEQUENCE [LARGE SCALE GENOMIC DNA]</scope>
    <source>
        <strain evidence="6 7">DSM 25634</strain>
    </source>
</reference>
<dbReference type="EMBL" id="JOKH01000001">
    <property type="protein sequence ID" value="KEQ19789.1"/>
    <property type="molecule type" value="Genomic_DNA"/>
</dbReference>
<evidence type="ECO:0000313" key="7">
    <source>
        <dbReference type="Proteomes" id="UP000028073"/>
    </source>
</evidence>
<comment type="caution">
    <text evidence="6">The sequence shown here is derived from an EMBL/GenBank/DDBJ whole genome shotgun (WGS) entry which is preliminary data.</text>
</comment>
<evidence type="ECO:0000256" key="4">
    <source>
        <dbReference type="ARBA" id="ARBA00022842"/>
    </source>
</evidence>
<dbReference type="PANTHER" id="PTHR31609">
    <property type="entry name" value="YDJC DEACETYLASE FAMILY MEMBER"/>
    <property type="match status" value="1"/>
</dbReference>
<dbReference type="Proteomes" id="UP000028073">
    <property type="component" value="Unassembled WGS sequence"/>
</dbReference>